<dbReference type="AlphaFoldDB" id="T0L7Z1"/>
<proteinExistence type="predicted"/>
<reference evidence="1 2" key="1">
    <citation type="journal article" date="2013" name="BMC Genomics">
        <title>Genome sequencing and comparative genomics of honey bee microsporidia, Nosema apis reveal novel insights into host-parasite interactions.</title>
        <authorList>
            <person name="Chen Yp."/>
            <person name="Pettis J.S."/>
            <person name="Zhao Y."/>
            <person name="Liu X."/>
            <person name="Tallon L.J."/>
            <person name="Sadzewicz L.D."/>
            <person name="Li R."/>
            <person name="Zheng H."/>
            <person name="Huang S."/>
            <person name="Zhang X."/>
            <person name="Hamilton M.C."/>
            <person name="Pernal S.F."/>
            <person name="Melathopoulos A.P."/>
            <person name="Yan X."/>
            <person name="Evans J.D."/>
        </authorList>
    </citation>
    <scope>NUCLEOTIDE SEQUENCE [LARGE SCALE GENOMIC DNA]</scope>
    <source>
        <strain evidence="1 2">BRL 01</strain>
    </source>
</reference>
<evidence type="ECO:0000313" key="2">
    <source>
        <dbReference type="Proteomes" id="UP000053780"/>
    </source>
</evidence>
<keyword evidence="2" id="KW-1185">Reference proteome</keyword>
<gene>
    <name evidence="1" type="ORF">NAPIS_ORF01861</name>
</gene>
<accession>T0L7Z1</accession>
<dbReference type="HOGENOM" id="CLU_2184693_0_0_1"/>
<organism evidence="1 2">
    <name type="scientific">Vairimorpha apis BRL 01</name>
    <dbReference type="NCBI Taxonomy" id="1037528"/>
    <lineage>
        <taxon>Eukaryota</taxon>
        <taxon>Fungi</taxon>
        <taxon>Fungi incertae sedis</taxon>
        <taxon>Microsporidia</taxon>
        <taxon>Nosematidae</taxon>
        <taxon>Vairimorpha</taxon>
    </lineage>
</organism>
<evidence type="ECO:0000313" key="1">
    <source>
        <dbReference type="EMBL" id="EQB60578.1"/>
    </source>
</evidence>
<name>T0L7Z1_9MICR</name>
<dbReference type="VEuPathDB" id="MicrosporidiaDB:NAPIS_ORF01861"/>
<sequence>MYKLIIKFAVIYTSPYVNITPEYLKHNSILNLQNENQIKLNETQSNPPYVNITAAYLKFNPITNSPNMSHIYVNLQDPLIKSNPVYVNITSQYVKYNPILNSPNMKLLK</sequence>
<protein>
    <submittedName>
        <fullName evidence="1">Uncharacterized protein</fullName>
    </submittedName>
</protein>
<dbReference type="Proteomes" id="UP000053780">
    <property type="component" value="Unassembled WGS sequence"/>
</dbReference>
<dbReference type="EMBL" id="KE647272">
    <property type="protein sequence ID" value="EQB60578.1"/>
    <property type="molecule type" value="Genomic_DNA"/>
</dbReference>